<comment type="caution">
    <text evidence="3">The sequence shown here is derived from an EMBL/GenBank/DDBJ whole genome shotgun (WGS) entry which is preliminary data.</text>
</comment>
<keyword evidence="2" id="KW-0472">Membrane</keyword>
<dbReference type="EMBL" id="RHHB01000001">
    <property type="protein sequence ID" value="RNB52218.1"/>
    <property type="molecule type" value="Genomic_DNA"/>
</dbReference>
<feature type="transmembrane region" description="Helical" evidence="2">
    <location>
        <begin position="185"/>
        <end position="209"/>
    </location>
</feature>
<proteinExistence type="predicted"/>
<feature type="transmembrane region" description="Helical" evidence="2">
    <location>
        <begin position="154"/>
        <end position="178"/>
    </location>
</feature>
<reference evidence="3 4" key="1">
    <citation type="submission" date="2018-10" db="EMBL/GenBank/DDBJ databases">
        <title>Isolation, diversity and antibacterial activity of antinobacteria from the wheat rhizosphere soil.</title>
        <authorList>
            <person name="Sun T."/>
        </authorList>
    </citation>
    <scope>NUCLEOTIDE SEQUENCE [LARGE SCALE GENOMIC DNA]</scope>
    <source>
        <strain evidence="3 4">SJ-23</strain>
    </source>
</reference>
<keyword evidence="4" id="KW-1185">Reference proteome</keyword>
<feature type="transmembrane region" description="Helical" evidence="2">
    <location>
        <begin position="43"/>
        <end position="65"/>
    </location>
</feature>
<feature type="transmembrane region" description="Helical" evidence="2">
    <location>
        <begin position="221"/>
        <end position="239"/>
    </location>
</feature>
<dbReference type="OrthoDB" id="5019680at2"/>
<feature type="region of interest" description="Disordered" evidence="1">
    <location>
        <begin position="1"/>
        <end position="33"/>
    </location>
</feature>
<keyword evidence="2" id="KW-1133">Transmembrane helix</keyword>
<protein>
    <submittedName>
        <fullName evidence="3">Uncharacterized protein</fullName>
    </submittedName>
</protein>
<feature type="transmembrane region" description="Helical" evidence="2">
    <location>
        <begin position="115"/>
        <end position="134"/>
    </location>
</feature>
<evidence type="ECO:0000256" key="2">
    <source>
        <dbReference type="SAM" id="Phobius"/>
    </source>
</evidence>
<keyword evidence="2" id="KW-0812">Transmembrane</keyword>
<dbReference type="Proteomes" id="UP000275048">
    <property type="component" value="Unassembled WGS sequence"/>
</dbReference>
<dbReference type="RefSeq" id="WP_122935058.1">
    <property type="nucleotide sequence ID" value="NZ_JBHSNT010000007.1"/>
</dbReference>
<feature type="compositionally biased region" description="Basic and acidic residues" evidence="1">
    <location>
        <begin position="7"/>
        <end position="24"/>
    </location>
</feature>
<feature type="transmembrane region" description="Helical" evidence="2">
    <location>
        <begin position="299"/>
        <end position="320"/>
    </location>
</feature>
<evidence type="ECO:0000256" key="1">
    <source>
        <dbReference type="SAM" id="MobiDB-lite"/>
    </source>
</evidence>
<sequence>MSIPTDQSEHDDRTDRTAAADHPAEVGPHAGAPRRLSPWIPPLIGVAGAILGLLPWLVTGMRLPLQNLWATETLPDRMPVVLLPFSQYALMLIAALLIIGAATAGLAARATRPRLPGGGVTAIFAGLLATQVIAAAQTTTVVRAGLEDRGESTLYLSAVLAVVVLAILVGTLAFWLIATARRAGALLGLAVAAIAVGPWLNGLIVPFGTIPAEWVTALFGWTRWVPAILVGVAIAWCGVDTVGRVIAALASLLLLWAAPAVITGVSNAAGSRVLASSPADMVDYAVQVTRMALFLPELALPPIVVAVVVAAAGLLARAVIRRRGRAGETGTTIGG</sequence>
<accession>A0A3M8ALY3</accession>
<dbReference type="AlphaFoldDB" id="A0A3M8ALY3"/>
<feature type="transmembrane region" description="Helical" evidence="2">
    <location>
        <begin position="246"/>
        <end position="269"/>
    </location>
</feature>
<feature type="transmembrane region" description="Helical" evidence="2">
    <location>
        <begin position="85"/>
        <end position="108"/>
    </location>
</feature>
<evidence type="ECO:0000313" key="3">
    <source>
        <dbReference type="EMBL" id="RNB52218.1"/>
    </source>
</evidence>
<organism evidence="3 4">
    <name type="scientific">Agromyces tardus</name>
    <dbReference type="NCBI Taxonomy" id="2583849"/>
    <lineage>
        <taxon>Bacteria</taxon>
        <taxon>Bacillati</taxon>
        <taxon>Actinomycetota</taxon>
        <taxon>Actinomycetes</taxon>
        <taxon>Micrococcales</taxon>
        <taxon>Microbacteriaceae</taxon>
        <taxon>Agromyces</taxon>
    </lineage>
</organism>
<evidence type="ECO:0000313" key="4">
    <source>
        <dbReference type="Proteomes" id="UP000275048"/>
    </source>
</evidence>
<gene>
    <name evidence="3" type="ORF">EDM22_00410</name>
</gene>
<name>A0A3M8ALY3_9MICO</name>